<dbReference type="EMBL" id="OV696694">
    <property type="protein sequence ID" value="CAH1273870.1"/>
    <property type="molecule type" value="Genomic_DNA"/>
</dbReference>
<keyword evidence="6" id="KW-1213">G-protein coupled receptor impairing toxin</keyword>
<keyword evidence="10" id="KW-1185">Reference proteome</keyword>
<dbReference type="Gene3D" id="2.10.80.10">
    <property type="entry name" value="Lipase, subunit A"/>
    <property type="match status" value="1"/>
</dbReference>
<dbReference type="AlphaFoldDB" id="A0A8K0AF93"/>
<evidence type="ECO:0000256" key="3">
    <source>
        <dbReference type="ARBA" id="ARBA00022525"/>
    </source>
</evidence>
<dbReference type="Pfam" id="PF06607">
    <property type="entry name" value="Prokineticin"/>
    <property type="match status" value="1"/>
</dbReference>
<dbReference type="Proteomes" id="UP000838412">
    <property type="component" value="Chromosome 9"/>
</dbReference>
<feature type="domain" description="Prokineticin" evidence="8">
    <location>
        <begin position="7"/>
        <end position="103"/>
    </location>
</feature>
<evidence type="ECO:0000256" key="4">
    <source>
        <dbReference type="ARBA" id="ARBA00022656"/>
    </source>
</evidence>
<evidence type="ECO:0000313" key="10">
    <source>
        <dbReference type="Proteomes" id="UP000838412"/>
    </source>
</evidence>
<feature type="signal peptide" evidence="7">
    <location>
        <begin position="1"/>
        <end position="23"/>
    </location>
</feature>
<evidence type="ECO:0000256" key="2">
    <source>
        <dbReference type="ARBA" id="ARBA00006999"/>
    </source>
</evidence>
<dbReference type="FunFam" id="2.10.80.10:FF:000007">
    <property type="entry name" value="Uncharacterized protein"/>
    <property type="match status" value="1"/>
</dbReference>
<evidence type="ECO:0000256" key="7">
    <source>
        <dbReference type="SAM" id="SignalP"/>
    </source>
</evidence>
<evidence type="ECO:0000256" key="6">
    <source>
        <dbReference type="ARBA" id="ARBA00023259"/>
    </source>
</evidence>
<dbReference type="PANTHER" id="PTHR18821">
    <property type="entry name" value="PROKINETICIN"/>
    <property type="match status" value="1"/>
</dbReference>
<dbReference type="InterPro" id="IPR023569">
    <property type="entry name" value="Prokineticin_domain"/>
</dbReference>
<evidence type="ECO:0000259" key="8">
    <source>
        <dbReference type="Pfam" id="PF06607"/>
    </source>
</evidence>
<accession>A0A8K0AF93</accession>
<keyword evidence="7" id="KW-0732">Signal</keyword>
<gene>
    <name evidence="9" type="primary">PROK1</name>
    <name evidence="9" type="ORF">BLAG_LOCUS25071</name>
</gene>
<name>A0A8K0AF93_BRALA</name>
<dbReference type="GO" id="GO:0090729">
    <property type="term" value="F:toxin activity"/>
    <property type="evidence" value="ECO:0007669"/>
    <property type="project" value="UniProtKB-KW"/>
</dbReference>
<proteinExistence type="inferred from homology"/>
<keyword evidence="4" id="KW-0800">Toxin</keyword>
<dbReference type="PANTHER" id="PTHR18821:SF2">
    <property type="entry name" value="DICKKOPF-RELATED PROTEIN 3-LIKE"/>
    <property type="match status" value="1"/>
</dbReference>
<keyword evidence="3" id="KW-0964">Secreted</keyword>
<evidence type="ECO:0000256" key="5">
    <source>
        <dbReference type="ARBA" id="ARBA00023157"/>
    </source>
</evidence>
<protein>
    <submittedName>
        <fullName evidence="9">PROK1 protein</fullName>
    </submittedName>
</protein>
<comment type="subcellular location">
    <subcellularLocation>
        <location evidence="1">Secreted</location>
    </subcellularLocation>
</comment>
<comment type="similarity">
    <text evidence="2">Belongs to the AVIT (prokineticin) family.</text>
</comment>
<keyword evidence="5" id="KW-1015">Disulfide bond</keyword>
<dbReference type="OrthoDB" id="9985257at2759"/>
<organism evidence="9 10">
    <name type="scientific">Branchiostoma lanceolatum</name>
    <name type="common">Common lancelet</name>
    <name type="synonym">Amphioxus lanceolatum</name>
    <dbReference type="NCBI Taxonomy" id="7740"/>
    <lineage>
        <taxon>Eukaryota</taxon>
        <taxon>Metazoa</taxon>
        <taxon>Chordata</taxon>
        <taxon>Cephalochordata</taxon>
        <taxon>Leptocardii</taxon>
        <taxon>Amphioxiformes</taxon>
        <taxon>Branchiostomatidae</taxon>
        <taxon>Branchiostoma</taxon>
    </lineage>
</organism>
<sequence>MVRMSVQCAVGLVVLMTVGLSSAVVVVTGVCKSDSECMAAKGDGACCAAMSPDPLFRGVPVCKMTGQEKEPCHVASNVLPYPLPSPRIFWRCPCGPGLRCVAPRGGKVGRCKRDSQAFSAGLDGEDLVV</sequence>
<dbReference type="GO" id="GO:0005576">
    <property type="term" value="C:extracellular region"/>
    <property type="evidence" value="ECO:0007669"/>
    <property type="project" value="UniProtKB-SubCell"/>
</dbReference>
<feature type="chain" id="PRO_5035463746" evidence="7">
    <location>
        <begin position="24"/>
        <end position="129"/>
    </location>
</feature>
<evidence type="ECO:0000313" key="9">
    <source>
        <dbReference type="EMBL" id="CAH1273870.1"/>
    </source>
</evidence>
<reference evidence="9" key="1">
    <citation type="submission" date="2022-01" db="EMBL/GenBank/DDBJ databases">
        <authorList>
            <person name="Braso-Vives M."/>
        </authorList>
    </citation>
    <scope>NUCLEOTIDE SEQUENCE</scope>
</reference>
<evidence type="ECO:0000256" key="1">
    <source>
        <dbReference type="ARBA" id="ARBA00004613"/>
    </source>
</evidence>
<dbReference type="InterPro" id="IPR009523">
    <property type="entry name" value="Prokineticin"/>
</dbReference>